<protein>
    <recommendedName>
        <fullName evidence="5">MAM domain-containing protein</fullName>
    </recommendedName>
</protein>
<dbReference type="InterPro" id="IPR028974">
    <property type="entry name" value="TSP_type-3_rpt"/>
</dbReference>
<keyword evidence="2" id="KW-0732">Signal</keyword>
<dbReference type="SUPFAM" id="SSF103647">
    <property type="entry name" value="TSP type-3 repeat"/>
    <property type="match status" value="2"/>
</dbReference>
<dbReference type="RefSeq" id="WP_409355388.1">
    <property type="nucleotide sequence ID" value="NZ_JBJXVJ010000001.1"/>
</dbReference>
<feature type="compositionally biased region" description="Basic and acidic residues" evidence="1">
    <location>
        <begin position="342"/>
        <end position="357"/>
    </location>
</feature>
<organism evidence="3 4">
    <name type="scientific">Chryseobacterium kwangjuense</name>
    <dbReference type="NCBI Taxonomy" id="267125"/>
    <lineage>
        <taxon>Bacteria</taxon>
        <taxon>Pseudomonadati</taxon>
        <taxon>Bacteroidota</taxon>
        <taxon>Flavobacteriia</taxon>
        <taxon>Flavobacteriales</taxon>
        <taxon>Weeksellaceae</taxon>
        <taxon>Chryseobacterium group</taxon>
        <taxon>Chryseobacterium</taxon>
    </lineage>
</organism>
<feature type="signal peptide" evidence="2">
    <location>
        <begin position="1"/>
        <end position="27"/>
    </location>
</feature>
<reference evidence="3 4" key="1">
    <citation type="submission" date="2024-12" db="EMBL/GenBank/DDBJ databases">
        <title>Draft genome sequence of Chryseobacterium kwangjuense AG447.</title>
        <authorList>
            <person name="Cheptsov V.S."/>
            <person name="Belov A."/>
            <person name="Zavarzina A.G."/>
        </authorList>
    </citation>
    <scope>NUCLEOTIDE SEQUENCE [LARGE SCALE GENOMIC DNA]</scope>
    <source>
        <strain evidence="3 4">AG447</strain>
    </source>
</reference>
<comment type="caution">
    <text evidence="3">The sequence shown here is derived from an EMBL/GenBank/DDBJ whole genome shotgun (WGS) entry which is preliminary data.</text>
</comment>
<sequence>MKNKNYFGRLHGFLLLMAFTIFSQLSAQTGPTQDWDGDGIINQTDLDDDNDGILDDIEAAITNSISNSTFTGNTTGWTLNGGWALNGTQMRNATDNVLGAAAQDLVYNNAVLNTTCAYTSEFTVRIQTRNYINTLGEGFDSDARLRVFVGGVQLFDVYNPSSNSPAVVTKQAGSNIMPTLKVNGVTINTNTTTIPINSYAGFSVTLNSANLPATGSIIFRFTANADDFYVDDVYYNLKPCIDTDIDGIPDQFDLDSDGDGCPDATEGGGGFTTSGLITSSISGGNTGVSYNGYAGPVNQNLGNTVNANGIPTAAGTGQTVGNSKIRSLDDDGDGIGNSCDPVDNRPDTDGDGIKDANDIDDDNDGVPDKIECPTLFTNMAGNGGFSVNAGSLPNWYRGFTSTALPISTPFTPTVTPISNSGAVFNYGIGGGNQTNSQLTGGFFDMIDGTNTATGLQYILQENDPQRPIVNVLSAPLIAGVPYNYSFDLGNRAGSGTTNKYIVLLYNADTSTPEKMIESGALNTLPGTGNNPSYKNFTGSFIPASSGNYYLLFYPSVSGGTGDDFVIDRVAVAGVGVGACDTDGDGIPNYLDTDSDNDGCSDAKEAGVIDYVTANGGTYSSGTLNNPSGTSSPEATVGNGTPAHYGANGFYTIIENNDTQTATYKGTYTYANATNAGIALCSLACYKAAVTTGTVLPTLYGITALGRAAESTGSWPGIRKGGWMAVEAKTKGFVPNRLTIEQINAIPAANLAEGMMVYNITSDCLYINTDGTAAGWKCFNTQTCP</sequence>
<name>A0ABW9JWU3_9FLAO</name>
<proteinExistence type="predicted"/>
<evidence type="ECO:0008006" key="5">
    <source>
        <dbReference type="Google" id="ProtNLM"/>
    </source>
</evidence>
<evidence type="ECO:0000313" key="3">
    <source>
        <dbReference type="EMBL" id="MFN1215580.1"/>
    </source>
</evidence>
<dbReference type="Gene3D" id="4.10.1080.10">
    <property type="entry name" value="TSP type-3 repeat"/>
    <property type="match status" value="1"/>
</dbReference>
<evidence type="ECO:0000256" key="2">
    <source>
        <dbReference type="SAM" id="SignalP"/>
    </source>
</evidence>
<evidence type="ECO:0000256" key="1">
    <source>
        <dbReference type="SAM" id="MobiDB-lite"/>
    </source>
</evidence>
<accession>A0ABW9JWU3</accession>
<dbReference type="Proteomes" id="UP001634154">
    <property type="component" value="Unassembled WGS sequence"/>
</dbReference>
<feature type="chain" id="PRO_5045813632" description="MAM domain-containing protein" evidence="2">
    <location>
        <begin position="28"/>
        <end position="784"/>
    </location>
</feature>
<dbReference type="EMBL" id="JBJXVJ010000001">
    <property type="protein sequence ID" value="MFN1215580.1"/>
    <property type="molecule type" value="Genomic_DNA"/>
</dbReference>
<keyword evidence="4" id="KW-1185">Reference proteome</keyword>
<feature type="region of interest" description="Disordered" evidence="1">
    <location>
        <begin position="330"/>
        <end position="366"/>
    </location>
</feature>
<gene>
    <name evidence="3" type="ORF">ACKW6Q_01225</name>
</gene>
<evidence type="ECO:0000313" key="4">
    <source>
        <dbReference type="Proteomes" id="UP001634154"/>
    </source>
</evidence>